<gene>
    <name evidence="1" type="ORF">LVY72_14120</name>
</gene>
<keyword evidence="2" id="KW-1185">Reference proteome</keyword>
<reference evidence="1" key="1">
    <citation type="submission" date="2022-01" db="EMBL/GenBank/DDBJ databases">
        <authorList>
            <person name="Jo J.-H."/>
            <person name="Im W.-T."/>
        </authorList>
    </citation>
    <scope>NUCLEOTIDE SEQUENCE</scope>
    <source>
        <strain evidence="1">I2-34</strain>
    </source>
</reference>
<protein>
    <submittedName>
        <fullName evidence="1">Uncharacterized protein</fullName>
    </submittedName>
</protein>
<sequence length="71" mass="7593">MTSHSWIQSCGGPAVDDEIEVDVIGLHHALEEEPMPLPSCGDHMLLNEGQHIGRGHAAIIPRNTADFGNAP</sequence>
<comment type="caution">
    <text evidence="1">The sequence shown here is derived from an EMBL/GenBank/DDBJ whole genome shotgun (WGS) entry which is preliminary data.</text>
</comment>
<organism evidence="1 2">
    <name type="scientific">Arthrobacter hankyongi</name>
    <dbReference type="NCBI Taxonomy" id="2904801"/>
    <lineage>
        <taxon>Bacteria</taxon>
        <taxon>Bacillati</taxon>
        <taxon>Actinomycetota</taxon>
        <taxon>Actinomycetes</taxon>
        <taxon>Micrococcales</taxon>
        <taxon>Micrococcaceae</taxon>
        <taxon>Arthrobacter</taxon>
    </lineage>
</organism>
<proteinExistence type="predicted"/>
<evidence type="ECO:0000313" key="1">
    <source>
        <dbReference type="EMBL" id="MCG2623035.1"/>
    </source>
</evidence>
<evidence type="ECO:0000313" key="2">
    <source>
        <dbReference type="Proteomes" id="UP001165368"/>
    </source>
</evidence>
<dbReference type="RefSeq" id="WP_237821942.1">
    <property type="nucleotide sequence ID" value="NZ_JAKLTQ010000010.1"/>
</dbReference>
<name>A0ABS9L8P2_9MICC</name>
<dbReference type="Proteomes" id="UP001165368">
    <property type="component" value="Unassembled WGS sequence"/>
</dbReference>
<dbReference type="EMBL" id="JAKLTQ010000010">
    <property type="protein sequence ID" value="MCG2623035.1"/>
    <property type="molecule type" value="Genomic_DNA"/>
</dbReference>
<accession>A0ABS9L8P2</accession>